<protein>
    <submittedName>
        <fullName evidence="2">Uncharacterized protein</fullName>
    </submittedName>
</protein>
<keyword evidence="1" id="KW-0812">Transmembrane</keyword>
<evidence type="ECO:0000256" key="1">
    <source>
        <dbReference type="SAM" id="Phobius"/>
    </source>
</evidence>
<feature type="transmembrane region" description="Helical" evidence="1">
    <location>
        <begin position="30"/>
        <end position="51"/>
    </location>
</feature>
<dbReference type="AlphaFoldDB" id="A0A6L7GWD4"/>
<keyword evidence="1" id="KW-0472">Membrane</keyword>
<evidence type="ECO:0000313" key="2">
    <source>
        <dbReference type="EMBL" id="MXP22935.1"/>
    </source>
</evidence>
<dbReference type="EMBL" id="WMBR01000004">
    <property type="protein sequence ID" value="MXP22935.1"/>
    <property type="molecule type" value="Genomic_DNA"/>
</dbReference>
<evidence type="ECO:0000313" key="3">
    <source>
        <dbReference type="Proteomes" id="UP000475545"/>
    </source>
</evidence>
<comment type="caution">
    <text evidence="2">The sequence shown here is derived from an EMBL/GenBank/DDBJ whole genome shotgun (WGS) entry which is preliminary data.</text>
</comment>
<accession>A0A6L7GWD4</accession>
<dbReference type="Proteomes" id="UP000475545">
    <property type="component" value="Unassembled WGS sequence"/>
</dbReference>
<sequence length="53" mass="5488">MWLLIAFLAAVVLAVGGVVGRRTQSLAAGLVVLVVAGIVCYVTFVIVLLIVGY</sequence>
<keyword evidence="1" id="KW-1133">Transmembrane helix</keyword>
<keyword evidence="3" id="KW-1185">Reference proteome</keyword>
<name>A0A6L7GWD4_9ACTN</name>
<reference evidence="2 3" key="1">
    <citation type="submission" date="2019-11" db="EMBL/GenBank/DDBJ databases">
        <title>Gordonia sp. nov., a novel actinobacterium isolated from mangrove soil in Hainan.</title>
        <authorList>
            <person name="Huang X."/>
            <person name="Xie Y."/>
            <person name="Chu X."/>
            <person name="Xiao K."/>
        </authorList>
    </citation>
    <scope>NUCLEOTIDE SEQUENCE [LARGE SCALE GENOMIC DNA]</scope>
    <source>
        <strain evidence="2 3">HNM0687</strain>
    </source>
</reference>
<organism evidence="2 3">
    <name type="scientific">Gordonia mangrovi</name>
    <dbReference type="NCBI Taxonomy" id="2665643"/>
    <lineage>
        <taxon>Bacteria</taxon>
        <taxon>Bacillati</taxon>
        <taxon>Actinomycetota</taxon>
        <taxon>Actinomycetes</taxon>
        <taxon>Mycobacteriales</taxon>
        <taxon>Gordoniaceae</taxon>
        <taxon>Gordonia</taxon>
    </lineage>
</organism>
<gene>
    <name evidence="2" type="ORF">GIY30_16475</name>
</gene>
<proteinExistence type="predicted"/>
<dbReference type="RefSeq" id="WP_160903105.1">
    <property type="nucleotide sequence ID" value="NZ_CP102850.1"/>
</dbReference>